<comment type="caution">
    <text evidence="1">The sequence shown here is derived from an EMBL/GenBank/DDBJ whole genome shotgun (WGS) entry which is preliminary data.</text>
</comment>
<name>A0ABU7BJP6_9TELE</name>
<accession>A0ABU7BJP6</accession>
<protein>
    <submittedName>
        <fullName evidence="1">Uncharacterized protein</fullName>
    </submittedName>
</protein>
<dbReference type="EMBL" id="JAHUTI010054050">
    <property type="protein sequence ID" value="MED6249959.1"/>
    <property type="molecule type" value="Genomic_DNA"/>
</dbReference>
<proteinExistence type="predicted"/>
<evidence type="ECO:0000313" key="1">
    <source>
        <dbReference type="EMBL" id="MED6249959.1"/>
    </source>
</evidence>
<evidence type="ECO:0000313" key="2">
    <source>
        <dbReference type="Proteomes" id="UP001345963"/>
    </source>
</evidence>
<dbReference type="Proteomes" id="UP001345963">
    <property type="component" value="Unassembled WGS sequence"/>
</dbReference>
<organism evidence="1 2">
    <name type="scientific">Ataeniobius toweri</name>
    <dbReference type="NCBI Taxonomy" id="208326"/>
    <lineage>
        <taxon>Eukaryota</taxon>
        <taxon>Metazoa</taxon>
        <taxon>Chordata</taxon>
        <taxon>Craniata</taxon>
        <taxon>Vertebrata</taxon>
        <taxon>Euteleostomi</taxon>
        <taxon>Actinopterygii</taxon>
        <taxon>Neopterygii</taxon>
        <taxon>Teleostei</taxon>
        <taxon>Neoteleostei</taxon>
        <taxon>Acanthomorphata</taxon>
        <taxon>Ovalentaria</taxon>
        <taxon>Atherinomorphae</taxon>
        <taxon>Cyprinodontiformes</taxon>
        <taxon>Goodeidae</taxon>
        <taxon>Ataeniobius</taxon>
    </lineage>
</organism>
<sequence length="123" mass="13397">MFIIFCNQIRAHTGVFTNYVISKGKSLCSKRVRLKEAKAALRAMHHFGATVVTLVAVRPVTGGLPVPTHFVCGSRYLLGQDISPAFLLMVVRGLGGADWHPSFCQSDPGPLWLQCSLPLSVCE</sequence>
<keyword evidence="2" id="KW-1185">Reference proteome</keyword>
<reference evidence="1 2" key="1">
    <citation type="submission" date="2021-07" db="EMBL/GenBank/DDBJ databases">
        <authorList>
            <person name="Palmer J.M."/>
        </authorList>
    </citation>
    <scope>NUCLEOTIDE SEQUENCE [LARGE SCALE GENOMIC DNA]</scope>
    <source>
        <strain evidence="1 2">AT_MEX2019</strain>
        <tissue evidence="1">Muscle</tissue>
    </source>
</reference>
<gene>
    <name evidence="1" type="ORF">ATANTOWER_022367</name>
</gene>